<evidence type="ECO:0000256" key="1">
    <source>
        <dbReference type="ARBA" id="ARBA00005769"/>
    </source>
</evidence>
<dbReference type="EMBL" id="JBBWWQ010000009">
    <property type="protein sequence ID" value="KAK8939016.1"/>
    <property type="molecule type" value="Genomic_DNA"/>
</dbReference>
<feature type="region of interest" description="Disordered" evidence="3">
    <location>
        <begin position="1"/>
        <end position="22"/>
    </location>
</feature>
<dbReference type="GO" id="GO:0048038">
    <property type="term" value="F:quinone binding"/>
    <property type="evidence" value="ECO:0007669"/>
    <property type="project" value="InterPro"/>
</dbReference>
<dbReference type="GO" id="GO:0051287">
    <property type="term" value="F:NAD binding"/>
    <property type="evidence" value="ECO:0007669"/>
    <property type="project" value="InterPro"/>
</dbReference>
<comment type="caution">
    <text evidence="5">The sequence shown here is derived from an EMBL/GenBank/DDBJ whole genome shotgun (WGS) entry which is preliminary data.</text>
</comment>
<gene>
    <name evidence="5" type="primary">NAD7</name>
    <name evidence="5" type="ORF">KSP39_PZI011039</name>
</gene>
<dbReference type="InterPro" id="IPR022885">
    <property type="entry name" value="NDH1_su_D/H"/>
</dbReference>
<reference evidence="5 6" key="1">
    <citation type="journal article" date="2022" name="Nat. Plants">
        <title>Genomes of leafy and leafless Platanthera orchids illuminate the evolution of mycoheterotrophy.</title>
        <authorList>
            <person name="Li M.H."/>
            <person name="Liu K.W."/>
            <person name="Li Z."/>
            <person name="Lu H.C."/>
            <person name="Ye Q.L."/>
            <person name="Zhang D."/>
            <person name="Wang J.Y."/>
            <person name="Li Y.F."/>
            <person name="Zhong Z.M."/>
            <person name="Liu X."/>
            <person name="Yu X."/>
            <person name="Liu D.K."/>
            <person name="Tu X.D."/>
            <person name="Liu B."/>
            <person name="Hao Y."/>
            <person name="Liao X.Y."/>
            <person name="Jiang Y.T."/>
            <person name="Sun W.H."/>
            <person name="Chen J."/>
            <person name="Chen Y.Q."/>
            <person name="Ai Y."/>
            <person name="Zhai J.W."/>
            <person name="Wu S.S."/>
            <person name="Zhou Z."/>
            <person name="Hsiao Y.Y."/>
            <person name="Wu W.L."/>
            <person name="Chen Y.Y."/>
            <person name="Lin Y.F."/>
            <person name="Hsu J.L."/>
            <person name="Li C.Y."/>
            <person name="Wang Z.W."/>
            <person name="Zhao X."/>
            <person name="Zhong W.Y."/>
            <person name="Ma X.K."/>
            <person name="Ma L."/>
            <person name="Huang J."/>
            <person name="Chen G.Z."/>
            <person name="Huang M.Z."/>
            <person name="Huang L."/>
            <person name="Peng D.H."/>
            <person name="Luo Y.B."/>
            <person name="Zou S.Q."/>
            <person name="Chen S.P."/>
            <person name="Lan S."/>
            <person name="Tsai W.C."/>
            <person name="Van de Peer Y."/>
            <person name="Liu Z.J."/>
        </authorList>
    </citation>
    <scope>NUCLEOTIDE SEQUENCE [LARGE SCALE GENOMIC DNA]</scope>
    <source>
        <strain evidence="5">Lor287</strain>
    </source>
</reference>
<accession>A0AAP0BGZ8</accession>
<dbReference type="GO" id="GO:0005739">
    <property type="term" value="C:mitochondrion"/>
    <property type="evidence" value="ECO:0007669"/>
    <property type="project" value="GOC"/>
</dbReference>
<dbReference type="HAMAP" id="MF_01358">
    <property type="entry name" value="NDH1_NuoD"/>
    <property type="match status" value="1"/>
</dbReference>
<dbReference type="InterPro" id="IPR029014">
    <property type="entry name" value="NiFe-Hase_large"/>
</dbReference>
<evidence type="ECO:0000256" key="3">
    <source>
        <dbReference type="SAM" id="MobiDB-lite"/>
    </source>
</evidence>
<dbReference type="GO" id="GO:0006120">
    <property type="term" value="P:mitochondrial electron transport, NADH to ubiquinone"/>
    <property type="evidence" value="ECO:0007669"/>
    <property type="project" value="TreeGrafter"/>
</dbReference>
<evidence type="ECO:0000313" key="5">
    <source>
        <dbReference type="EMBL" id="KAK8939016.1"/>
    </source>
</evidence>
<comment type="similarity">
    <text evidence="1">Belongs to the complex I 49 kDa subunit family.</text>
</comment>
<proteinExistence type="inferred from homology"/>
<dbReference type="PANTHER" id="PTHR11993">
    <property type="entry name" value="NADH-UBIQUINONE OXIDOREDUCTASE 49 KDA SUBUNIT"/>
    <property type="match status" value="1"/>
</dbReference>
<evidence type="ECO:0000313" key="6">
    <source>
        <dbReference type="Proteomes" id="UP001418222"/>
    </source>
</evidence>
<dbReference type="InterPro" id="IPR001135">
    <property type="entry name" value="NADH_Q_OxRdtase_suD"/>
</dbReference>
<dbReference type="Gene3D" id="1.10.645.10">
    <property type="entry name" value="Cytochrome-c3 Hydrogenase, chain B"/>
    <property type="match status" value="1"/>
</dbReference>
<keyword evidence="6" id="KW-1185">Reference proteome</keyword>
<evidence type="ECO:0000256" key="2">
    <source>
        <dbReference type="ARBA" id="ARBA00031770"/>
    </source>
</evidence>
<organism evidence="5 6">
    <name type="scientific">Platanthera zijinensis</name>
    <dbReference type="NCBI Taxonomy" id="2320716"/>
    <lineage>
        <taxon>Eukaryota</taxon>
        <taxon>Viridiplantae</taxon>
        <taxon>Streptophyta</taxon>
        <taxon>Embryophyta</taxon>
        <taxon>Tracheophyta</taxon>
        <taxon>Spermatophyta</taxon>
        <taxon>Magnoliopsida</taxon>
        <taxon>Liliopsida</taxon>
        <taxon>Asparagales</taxon>
        <taxon>Orchidaceae</taxon>
        <taxon>Orchidoideae</taxon>
        <taxon>Orchideae</taxon>
        <taxon>Orchidinae</taxon>
        <taxon>Platanthera</taxon>
    </lineage>
</organism>
<dbReference type="PANTHER" id="PTHR11993:SF10">
    <property type="entry name" value="NADH DEHYDROGENASE [UBIQUINONE] IRON-SULFUR PROTEIN 2, MITOCHONDRIAL"/>
    <property type="match status" value="1"/>
</dbReference>
<dbReference type="SUPFAM" id="SSF56762">
    <property type="entry name" value="HydB/Nqo4-like"/>
    <property type="match status" value="1"/>
</dbReference>
<dbReference type="AlphaFoldDB" id="A0AAP0BGZ8"/>
<dbReference type="Proteomes" id="UP001418222">
    <property type="component" value="Unassembled WGS sequence"/>
</dbReference>
<feature type="domain" description="NADH-quinone oxidoreductase subunit D" evidence="4">
    <location>
        <begin position="123"/>
        <end position="399"/>
    </location>
</feature>
<dbReference type="NCBIfam" id="NF004739">
    <property type="entry name" value="PRK06075.1"/>
    <property type="match status" value="1"/>
</dbReference>
<dbReference type="GO" id="GO:0016651">
    <property type="term" value="F:oxidoreductase activity, acting on NAD(P)H"/>
    <property type="evidence" value="ECO:0007669"/>
    <property type="project" value="InterPro"/>
</dbReference>
<dbReference type="NCBIfam" id="TIGR01962">
    <property type="entry name" value="NuoD"/>
    <property type="match status" value="1"/>
</dbReference>
<feature type="compositionally biased region" description="Polar residues" evidence="3">
    <location>
        <begin position="1"/>
        <end position="17"/>
    </location>
</feature>
<dbReference type="Pfam" id="PF00346">
    <property type="entry name" value="Complex1_49kDa"/>
    <property type="match status" value="1"/>
</dbReference>
<protein>
    <recommendedName>
        <fullName evidence="2">NAD(P)H dehydrogenase subunit H</fullName>
    </recommendedName>
</protein>
<name>A0AAP0BGZ8_9ASPA</name>
<evidence type="ECO:0000259" key="4">
    <source>
        <dbReference type="Pfam" id="PF00346"/>
    </source>
</evidence>
<sequence>MTTRNGQIKNFTLNSGPQHPAAHGVSRSVLEMNGEVVERAEPHIGLLQGTEKLIEYKTYLQALPYSDHPIYVSTMAQEHAHSSAVETLLNCEVPLRAQYIRVLFREITRISNHSLASTTHAMDVGASTPFLWAFEEREKLLEFYERVPGARMHASFIRPGGVAQDLPLGLCRDISSSTQQFASRIDELEEMSTGNRIWKLRLVDIGTVTAQQAKDWGFSGVMLRVKWWAYPSQPGVCWDSRRAAPYDVHDQSDPDVPVGTRGDRYDRYCIRIEEMRQSVRIIVQCPNQMPSGMIKADDRQLCPPSRGSSVYSTSIHHFEPYTEGFSVPAPSTYTAVEAPKGEFGVFLVSNGSNRPYRRKIRAPGSAHSQGLDSMSKHHMPADVVTIIGTQDIVSGEVDR</sequence>